<comment type="subunit">
    <text evidence="2">Homohexamer.</text>
</comment>
<dbReference type="OrthoDB" id="9792792at2"/>
<feature type="binding site" evidence="6">
    <location>
        <position position="336"/>
    </location>
    <ligand>
        <name>a divalent metal cation</name>
        <dbReference type="ChEBI" id="CHEBI:60240"/>
        <label>1</label>
    </ligand>
</feature>
<feature type="binding site" evidence="6">
    <location>
        <position position="333"/>
    </location>
    <ligand>
        <name>a divalent metal cation</name>
        <dbReference type="ChEBI" id="CHEBI:60240"/>
        <label>1</label>
    </ligand>
</feature>
<sequence length="374" mass="41829">MTKVTVRDIVRKFQSFAPESLALGKDPVGLHFGFLDQEIHKVLLTLDVRPEVVQEAIAKDCDMILAHHPPIFKAPKRLTEDDPQQAMYAELIRHGIAVYAAHTNLDAAWGGMNDWLAEAYDIVDTEVLYSYQEDKKYRIKVYLPKENLADYQAAIFGAGYAQVGNYDQVSFTSKGQGHFRPLDQANPSIGSVQEETAVDEVVFSFLVSQSELSAALDLARDLHPYEEAVIDVVSLANKGQVLGIGRVGQLKTPMPFRDYVHLVKERTGVDALRAVVWNWDQEVERVAVLGGSGADEYPYAIAKDADVYITADVSYHTGHDMIANRLNVIDPGHHMESICKDKLAQVLVTWIEEEDWPLAYASSQLNTDPFTFVY</sequence>
<feature type="binding site" evidence="6">
    <location>
        <position position="68"/>
    </location>
    <ligand>
        <name>a divalent metal cation</name>
        <dbReference type="ChEBI" id="CHEBI:60240"/>
        <label>1</label>
    </ligand>
</feature>
<dbReference type="Proteomes" id="UP000234239">
    <property type="component" value="Unassembled WGS sequence"/>
</dbReference>
<comment type="similarity">
    <text evidence="1 5">Belongs to the GTP cyclohydrolase I type 2/NIF3 family.</text>
</comment>
<organism evidence="7 8">
    <name type="scientific">Aerococcus sanguinicola</name>
    <dbReference type="NCBI Taxonomy" id="119206"/>
    <lineage>
        <taxon>Bacteria</taxon>
        <taxon>Bacillati</taxon>
        <taxon>Bacillota</taxon>
        <taxon>Bacilli</taxon>
        <taxon>Lactobacillales</taxon>
        <taxon>Aerococcaceae</taxon>
        <taxon>Aerococcus</taxon>
    </lineage>
</organism>
<dbReference type="InterPro" id="IPR017221">
    <property type="entry name" value="DUF34/NIF3_bac"/>
</dbReference>
<dbReference type="PANTHER" id="PTHR13799:SF14">
    <property type="entry name" value="GTP CYCLOHYDROLASE 1 TYPE 2 HOMOLOG"/>
    <property type="match status" value="1"/>
</dbReference>
<protein>
    <recommendedName>
        <fullName evidence="3 5">GTP cyclohydrolase 1 type 2 homolog</fullName>
    </recommendedName>
</protein>
<dbReference type="FunFam" id="3.40.1390.30:FF:000001">
    <property type="entry name" value="GTP cyclohydrolase 1 type 2"/>
    <property type="match status" value="1"/>
</dbReference>
<evidence type="ECO:0000256" key="2">
    <source>
        <dbReference type="ARBA" id="ARBA00011643"/>
    </source>
</evidence>
<comment type="caution">
    <text evidence="7">The sequence shown here is derived from an EMBL/GenBank/DDBJ whole genome shotgun (WGS) entry which is preliminary data.</text>
</comment>
<feature type="binding site" evidence="6">
    <location>
        <position position="106"/>
    </location>
    <ligand>
        <name>a divalent metal cation</name>
        <dbReference type="ChEBI" id="CHEBI:60240"/>
        <label>1</label>
    </ligand>
</feature>
<evidence type="ECO:0000256" key="6">
    <source>
        <dbReference type="PIRSR" id="PIRSR602678-1"/>
    </source>
</evidence>
<evidence type="ECO:0000313" key="8">
    <source>
        <dbReference type="Proteomes" id="UP000234239"/>
    </source>
</evidence>
<dbReference type="AlphaFoldDB" id="A0A2I1MT32"/>
<dbReference type="PIRSF" id="PIRSF037489">
    <property type="entry name" value="UCP037489_NIF3_YqfO"/>
    <property type="match status" value="1"/>
</dbReference>
<feature type="binding site" evidence="6">
    <location>
        <position position="67"/>
    </location>
    <ligand>
        <name>a divalent metal cation</name>
        <dbReference type="ChEBI" id="CHEBI:60240"/>
        <label>1</label>
    </ligand>
</feature>
<dbReference type="PANTHER" id="PTHR13799">
    <property type="entry name" value="NGG1 INTERACTING FACTOR 3"/>
    <property type="match status" value="1"/>
</dbReference>
<keyword evidence="4 5" id="KW-0479">Metal-binding</keyword>
<dbReference type="NCBIfam" id="TIGR00486">
    <property type="entry name" value="YbgI_SA1388"/>
    <property type="match status" value="1"/>
</dbReference>
<evidence type="ECO:0000313" key="7">
    <source>
        <dbReference type="EMBL" id="PKZ23297.1"/>
    </source>
</evidence>
<dbReference type="GO" id="GO:0005737">
    <property type="term" value="C:cytoplasm"/>
    <property type="evidence" value="ECO:0007669"/>
    <property type="project" value="TreeGrafter"/>
</dbReference>
<dbReference type="InterPro" id="IPR036069">
    <property type="entry name" value="DUF34/NIF3_sf"/>
</dbReference>
<dbReference type="InterPro" id="IPR015867">
    <property type="entry name" value="N-reg_PII/ATP_PRibTrfase_C"/>
</dbReference>
<dbReference type="EMBL" id="PKGY01000001">
    <property type="protein sequence ID" value="PKZ23297.1"/>
    <property type="molecule type" value="Genomic_DNA"/>
</dbReference>
<dbReference type="RefSeq" id="WP_101603516.1">
    <property type="nucleotide sequence ID" value="NZ_PKGY01000001.1"/>
</dbReference>
<evidence type="ECO:0000256" key="4">
    <source>
        <dbReference type="ARBA" id="ARBA00022723"/>
    </source>
</evidence>
<name>A0A2I1MT32_9LACT</name>
<gene>
    <name evidence="7" type="ORF">CYJ28_01740</name>
</gene>
<accession>A0A2I1MT32</accession>
<dbReference type="Gene3D" id="3.30.70.120">
    <property type="match status" value="1"/>
</dbReference>
<dbReference type="Pfam" id="PF01784">
    <property type="entry name" value="DUF34_NIF3"/>
    <property type="match status" value="1"/>
</dbReference>
<dbReference type="InterPro" id="IPR002678">
    <property type="entry name" value="DUF34/NIF3"/>
</dbReference>
<evidence type="ECO:0000256" key="1">
    <source>
        <dbReference type="ARBA" id="ARBA00006964"/>
    </source>
</evidence>
<evidence type="ECO:0000256" key="3">
    <source>
        <dbReference type="ARBA" id="ARBA00022112"/>
    </source>
</evidence>
<proteinExistence type="inferred from homology"/>
<dbReference type="GO" id="GO:0046872">
    <property type="term" value="F:metal ion binding"/>
    <property type="evidence" value="ECO:0007669"/>
    <property type="project" value="UniProtKB-UniRule"/>
</dbReference>
<reference evidence="7 8" key="1">
    <citation type="submission" date="2017-12" db="EMBL/GenBank/DDBJ databases">
        <title>Phylogenetic diversity of female urinary microbiome.</title>
        <authorList>
            <person name="Thomas-White K."/>
            <person name="Wolfe A.J."/>
        </authorList>
    </citation>
    <scope>NUCLEOTIDE SEQUENCE [LARGE SCALE GENOMIC DNA]</scope>
    <source>
        <strain evidence="7 8">UMB0139</strain>
    </source>
</reference>
<dbReference type="SUPFAM" id="SSF102705">
    <property type="entry name" value="NIF3 (NGG1p interacting factor 3)-like"/>
    <property type="match status" value="1"/>
</dbReference>
<evidence type="ECO:0000256" key="5">
    <source>
        <dbReference type="PIRNR" id="PIRNR037489"/>
    </source>
</evidence>
<dbReference type="Gene3D" id="3.40.1390.30">
    <property type="entry name" value="NIF3 (NGG1p interacting factor 3)-like"/>
    <property type="match status" value="1"/>
</dbReference>